<name>A0A0C4E8T3_MAGP6</name>
<reference evidence="2" key="3">
    <citation type="submission" date="2011-03" db="EMBL/GenBank/DDBJ databases">
        <title>Annotation of Magnaporthe poae ATCC 64411.</title>
        <authorList>
            <person name="Ma L.-J."/>
            <person name="Dead R."/>
            <person name="Young S.K."/>
            <person name="Zeng Q."/>
            <person name="Gargeya S."/>
            <person name="Fitzgerald M."/>
            <person name="Haas B."/>
            <person name="Abouelleil A."/>
            <person name="Alvarado L."/>
            <person name="Arachchi H.M."/>
            <person name="Berlin A."/>
            <person name="Brown A."/>
            <person name="Chapman S.B."/>
            <person name="Chen Z."/>
            <person name="Dunbar C."/>
            <person name="Freedman E."/>
            <person name="Gearin G."/>
            <person name="Gellesch M."/>
            <person name="Goldberg J."/>
            <person name="Griggs A."/>
            <person name="Gujja S."/>
            <person name="Heiman D."/>
            <person name="Howarth C."/>
            <person name="Larson L."/>
            <person name="Lui A."/>
            <person name="MacDonald P.J.P."/>
            <person name="Mehta T."/>
            <person name="Montmayeur A."/>
            <person name="Murphy C."/>
            <person name="Neiman D."/>
            <person name="Pearson M."/>
            <person name="Priest M."/>
            <person name="Roberts A."/>
            <person name="Saif S."/>
            <person name="Shea T."/>
            <person name="Shenoy N."/>
            <person name="Sisk P."/>
            <person name="Stolte C."/>
            <person name="Sykes S."/>
            <person name="Yandava C."/>
            <person name="Wortman J."/>
            <person name="Nusbaum C."/>
            <person name="Birren B."/>
        </authorList>
    </citation>
    <scope>NUCLEOTIDE SEQUENCE</scope>
    <source>
        <strain evidence="2">ATCC 64411</strain>
    </source>
</reference>
<reference evidence="4" key="1">
    <citation type="submission" date="2010-05" db="EMBL/GenBank/DDBJ databases">
        <title>The genome sequence of Magnaporthe poae strain ATCC 64411.</title>
        <authorList>
            <person name="Ma L.-J."/>
            <person name="Dead R."/>
            <person name="Young S."/>
            <person name="Zeng Q."/>
            <person name="Koehrsen M."/>
            <person name="Alvarado L."/>
            <person name="Berlin A."/>
            <person name="Chapman S.B."/>
            <person name="Chen Z."/>
            <person name="Freedman E."/>
            <person name="Gellesch M."/>
            <person name="Goldberg J."/>
            <person name="Griggs A."/>
            <person name="Gujja S."/>
            <person name="Heilman E.R."/>
            <person name="Heiman D."/>
            <person name="Hepburn T."/>
            <person name="Howarth C."/>
            <person name="Jen D."/>
            <person name="Larson L."/>
            <person name="Mehta T."/>
            <person name="Neiman D."/>
            <person name="Pearson M."/>
            <person name="Roberts A."/>
            <person name="Saif S."/>
            <person name="Shea T."/>
            <person name="Shenoy N."/>
            <person name="Sisk P."/>
            <person name="Stolte C."/>
            <person name="Sykes S."/>
            <person name="Walk T."/>
            <person name="White J."/>
            <person name="Yandava C."/>
            <person name="Haas B."/>
            <person name="Nusbaum C."/>
            <person name="Birren B."/>
        </authorList>
    </citation>
    <scope>NUCLEOTIDE SEQUENCE [LARGE SCALE GENOMIC DNA]</scope>
    <source>
        <strain evidence="4">ATCC 64411 / 73-15</strain>
    </source>
</reference>
<dbReference type="EMBL" id="ADBL01002203">
    <property type="status" value="NOT_ANNOTATED_CDS"/>
    <property type="molecule type" value="Genomic_DNA"/>
</dbReference>
<dbReference type="EMBL" id="GL876974">
    <property type="protein sequence ID" value="KLU90035.1"/>
    <property type="molecule type" value="Genomic_DNA"/>
</dbReference>
<organism evidence="3 4">
    <name type="scientific">Magnaporthiopsis poae (strain ATCC 64411 / 73-15)</name>
    <name type="common">Kentucky bluegrass fungus</name>
    <name type="synonym">Magnaporthe poae</name>
    <dbReference type="NCBI Taxonomy" id="644358"/>
    <lineage>
        <taxon>Eukaryota</taxon>
        <taxon>Fungi</taxon>
        <taxon>Dikarya</taxon>
        <taxon>Ascomycota</taxon>
        <taxon>Pezizomycotina</taxon>
        <taxon>Sordariomycetes</taxon>
        <taxon>Sordariomycetidae</taxon>
        <taxon>Magnaporthales</taxon>
        <taxon>Magnaporthaceae</taxon>
        <taxon>Magnaporthiopsis</taxon>
    </lineage>
</organism>
<dbReference type="AlphaFoldDB" id="A0A0C4E8T3"/>
<proteinExistence type="predicted"/>
<sequence>MAEFGGRASHHSGLPAASHRNVAPPLQDEGSAQKATAGCAKTNGRPTRPLPSHAISTHTIRRTQDAGQLSGLFVNSPQTGEGCLPSNQRLRTWHIGTRLQKSMVARAQFSWSRIARPSVDFGLARAAPRLVGSVSGQSTQSPFPRLAWVGGDMTGRRSSRGSTPQFSIAPAVPARSVEQLEQAAELPGRRKK</sequence>
<accession>A0A0C4E8T3</accession>
<evidence type="ECO:0000256" key="1">
    <source>
        <dbReference type="SAM" id="MobiDB-lite"/>
    </source>
</evidence>
<evidence type="ECO:0000313" key="4">
    <source>
        <dbReference type="Proteomes" id="UP000011715"/>
    </source>
</evidence>
<gene>
    <name evidence="2" type="ORF">MAPG_09002</name>
</gene>
<feature type="region of interest" description="Disordered" evidence="1">
    <location>
        <begin position="1"/>
        <end position="53"/>
    </location>
</feature>
<reference evidence="3" key="4">
    <citation type="journal article" date="2015" name="G3 (Bethesda)">
        <title>Genome sequences of three phytopathogenic species of the Magnaporthaceae family of fungi.</title>
        <authorList>
            <person name="Okagaki L.H."/>
            <person name="Nunes C.C."/>
            <person name="Sailsbery J."/>
            <person name="Clay B."/>
            <person name="Brown D."/>
            <person name="John T."/>
            <person name="Oh Y."/>
            <person name="Young N."/>
            <person name="Fitzgerald M."/>
            <person name="Haas B.J."/>
            <person name="Zeng Q."/>
            <person name="Young S."/>
            <person name="Adiconis X."/>
            <person name="Fan L."/>
            <person name="Levin J.Z."/>
            <person name="Mitchell T.K."/>
            <person name="Okubara P.A."/>
            <person name="Farman M.L."/>
            <person name="Kohn L.M."/>
            <person name="Birren B."/>
            <person name="Ma L.-J."/>
            <person name="Dean R.A."/>
        </authorList>
    </citation>
    <scope>NUCLEOTIDE SEQUENCE</scope>
    <source>
        <strain evidence="3">ATCC 64411 / 73-15</strain>
    </source>
</reference>
<feature type="region of interest" description="Disordered" evidence="1">
    <location>
        <begin position="151"/>
        <end position="174"/>
    </location>
</feature>
<evidence type="ECO:0000313" key="3">
    <source>
        <dbReference type="EnsemblFungi" id="MAPG_09002T0"/>
    </source>
</evidence>
<dbReference type="Proteomes" id="UP000011715">
    <property type="component" value="Unassembled WGS sequence"/>
</dbReference>
<protein>
    <submittedName>
        <fullName evidence="2 3">Uncharacterized protein</fullName>
    </submittedName>
</protein>
<keyword evidence="4" id="KW-1185">Reference proteome</keyword>
<dbReference type="VEuPathDB" id="FungiDB:MAPG_09002"/>
<reference evidence="2" key="2">
    <citation type="submission" date="2010-05" db="EMBL/GenBank/DDBJ databases">
        <title>The Genome Sequence of Magnaporthe poae strain ATCC 64411.</title>
        <authorList>
            <consortium name="The Broad Institute Genome Sequencing Platform"/>
            <consortium name="Broad Institute Genome Sequencing Center for Infectious Disease"/>
            <person name="Ma L.-J."/>
            <person name="Dead R."/>
            <person name="Young S."/>
            <person name="Zeng Q."/>
            <person name="Koehrsen M."/>
            <person name="Alvarado L."/>
            <person name="Berlin A."/>
            <person name="Chapman S.B."/>
            <person name="Chen Z."/>
            <person name="Freedman E."/>
            <person name="Gellesch M."/>
            <person name="Goldberg J."/>
            <person name="Griggs A."/>
            <person name="Gujja S."/>
            <person name="Heilman E.R."/>
            <person name="Heiman D."/>
            <person name="Hepburn T."/>
            <person name="Howarth C."/>
            <person name="Jen D."/>
            <person name="Larson L."/>
            <person name="Mehta T."/>
            <person name="Neiman D."/>
            <person name="Pearson M."/>
            <person name="Roberts A."/>
            <person name="Saif S."/>
            <person name="Shea T."/>
            <person name="Shenoy N."/>
            <person name="Sisk P."/>
            <person name="Stolte C."/>
            <person name="Sykes S."/>
            <person name="Walk T."/>
            <person name="White J."/>
            <person name="Yandava C."/>
            <person name="Haas B."/>
            <person name="Nusbaum C."/>
            <person name="Birren B."/>
        </authorList>
    </citation>
    <scope>NUCLEOTIDE SEQUENCE</scope>
    <source>
        <strain evidence="2">ATCC 64411</strain>
    </source>
</reference>
<evidence type="ECO:0000313" key="2">
    <source>
        <dbReference type="EMBL" id="KLU90035.1"/>
    </source>
</evidence>
<reference evidence="3" key="5">
    <citation type="submission" date="2015-06" db="UniProtKB">
        <authorList>
            <consortium name="EnsemblFungi"/>
        </authorList>
    </citation>
    <scope>IDENTIFICATION</scope>
    <source>
        <strain evidence="3">ATCC 64411</strain>
    </source>
</reference>
<dbReference type="EnsemblFungi" id="MAPG_09002T0">
    <property type="protein sequence ID" value="MAPG_09002T0"/>
    <property type="gene ID" value="MAPG_09002"/>
</dbReference>